<evidence type="ECO:0000313" key="2">
    <source>
        <dbReference type="EMBL" id="KAK7714706.1"/>
    </source>
</evidence>
<evidence type="ECO:0000256" key="1">
    <source>
        <dbReference type="SAM" id="MobiDB-lite"/>
    </source>
</evidence>
<gene>
    <name evidence="2" type="ORF">SLS63_011596</name>
</gene>
<dbReference type="Proteomes" id="UP001430848">
    <property type="component" value="Unassembled WGS sequence"/>
</dbReference>
<protein>
    <submittedName>
        <fullName evidence="2">Uncharacterized protein</fullName>
    </submittedName>
</protein>
<keyword evidence="3" id="KW-1185">Reference proteome</keyword>
<reference evidence="2 3" key="1">
    <citation type="submission" date="2024-02" db="EMBL/GenBank/DDBJ databases">
        <title>De novo assembly and annotation of 12 fungi associated with fruit tree decline syndrome in Ontario, Canada.</title>
        <authorList>
            <person name="Sulman M."/>
            <person name="Ellouze W."/>
            <person name="Ilyukhin E."/>
        </authorList>
    </citation>
    <scope>NUCLEOTIDE SEQUENCE [LARGE SCALE GENOMIC DNA]</scope>
    <source>
        <strain evidence="2 3">M169</strain>
    </source>
</reference>
<proteinExistence type="predicted"/>
<sequence>MAGEDLRKAVLTKPGPQKQVVADKDNQSPLENPQNWKDALKKIQTGWPTPDRIFYVVIAAGTVVDTPQKLKDIAEMSSAPNTFKTVYKGLHTVNPAPEQMGKDGKPMPVTVGAVRYEELRKIQSKADCVVDLWVLMDGQTRGATKVINYKKPAGK</sequence>
<accession>A0ABR1NTG7</accession>
<name>A0ABR1NTG7_DIAER</name>
<feature type="region of interest" description="Disordered" evidence="1">
    <location>
        <begin position="1"/>
        <end position="33"/>
    </location>
</feature>
<dbReference type="EMBL" id="JAKNSF020000113">
    <property type="protein sequence ID" value="KAK7714706.1"/>
    <property type="molecule type" value="Genomic_DNA"/>
</dbReference>
<organism evidence="2 3">
    <name type="scientific">Diaporthe eres</name>
    <name type="common">Phomopsis oblonga</name>
    <dbReference type="NCBI Taxonomy" id="83184"/>
    <lineage>
        <taxon>Eukaryota</taxon>
        <taxon>Fungi</taxon>
        <taxon>Dikarya</taxon>
        <taxon>Ascomycota</taxon>
        <taxon>Pezizomycotina</taxon>
        <taxon>Sordariomycetes</taxon>
        <taxon>Sordariomycetidae</taxon>
        <taxon>Diaporthales</taxon>
        <taxon>Diaporthaceae</taxon>
        <taxon>Diaporthe</taxon>
        <taxon>Diaporthe eres species complex</taxon>
    </lineage>
</organism>
<evidence type="ECO:0000313" key="3">
    <source>
        <dbReference type="Proteomes" id="UP001430848"/>
    </source>
</evidence>
<comment type="caution">
    <text evidence="2">The sequence shown here is derived from an EMBL/GenBank/DDBJ whole genome shotgun (WGS) entry which is preliminary data.</text>
</comment>